<feature type="region of interest" description="Disordered" evidence="1">
    <location>
        <begin position="89"/>
        <end position="114"/>
    </location>
</feature>
<keyword evidence="3" id="KW-1185">Reference proteome</keyword>
<gene>
    <name evidence="2" type="ORF">OTU49_014754</name>
</gene>
<dbReference type="AlphaFoldDB" id="A0AAW0VPE9"/>
<accession>A0AAW0VPE9</accession>
<evidence type="ECO:0000313" key="3">
    <source>
        <dbReference type="Proteomes" id="UP001445076"/>
    </source>
</evidence>
<dbReference type="Proteomes" id="UP001445076">
    <property type="component" value="Unassembled WGS sequence"/>
</dbReference>
<protein>
    <submittedName>
        <fullName evidence="2">Uncharacterized protein</fullName>
    </submittedName>
</protein>
<proteinExistence type="predicted"/>
<dbReference type="EMBL" id="JARKIK010007088">
    <property type="protein sequence ID" value="KAK8718432.1"/>
    <property type="molecule type" value="Genomic_DNA"/>
</dbReference>
<evidence type="ECO:0000313" key="2">
    <source>
        <dbReference type="EMBL" id="KAK8718432.1"/>
    </source>
</evidence>
<evidence type="ECO:0000256" key="1">
    <source>
        <dbReference type="SAM" id="MobiDB-lite"/>
    </source>
</evidence>
<sequence>KKETLKKLYDKKKETCKITYDVLKWKNLYVEPQKLKESHENALLSLGEEFLKETQDILQSILTMHKLTVLFAKHLKIKICWEEPESCNQESSISGQKSPTENQPLLKTESDFSN</sequence>
<name>A0AAW0VPE9_CHEQU</name>
<reference evidence="2 3" key="1">
    <citation type="journal article" date="2024" name="BMC Genomics">
        <title>Genome assembly of redclaw crayfish (Cherax quadricarinatus) provides insights into its immune adaptation and hypoxia tolerance.</title>
        <authorList>
            <person name="Liu Z."/>
            <person name="Zheng J."/>
            <person name="Li H."/>
            <person name="Fang K."/>
            <person name="Wang S."/>
            <person name="He J."/>
            <person name="Zhou D."/>
            <person name="Weng S."/>
            <person name="Chi M."/>
            <person name="Gu Z."/>
            <person name="He J."/>
            <person name="Li F."/>
            <person name="Wang M."/>
        </authorList>
    </citation>
    <scope>NUCLEOTIDE SEQUENCE [LARGE SCALE GENOMIC DNA]</scope>
    <source>
        <strain evidence="2">ZL_2023a</strain>
    </source>
</reference>
<organism evidence="2 3">
    <name type="scientific">Cherax quadricarinatus</name>
    <name type="common">Australian red claw crayfish</name>
    <dbReference type="NCBI Taxonomy" id="27406"/>
    <lineage>
        <taxon>Eukaryota</taxon>
        <taxon>Metazoa</taxon>
        <taxon>Ecdysozoa</taxon>
        <taxon>Arthropoda</taxon>
        <taxon>Crustacea</taxon>
        <taxon>Multicrustacea</taxon>
        <taxon>Malacostraca</taxon>
        <taxon>Eumalacostraca</taxon>
        <taxon>Eucarida</taxon>
        <taxon>Decapoda</taxon>
        <taxon>Pleocyemata</taxon>
        <taxon>Astacidea</taxon>
        <taxon>Parastacoidea</taxon>
        <taxon>Parastacidae</taxon>
        <taxon>Cherax</taxon>
    </lineage>
</organism>
<feature type="non-terminal residue" evidence="2">
    <location>
        <position position="1"/>
    </location>
</feature>
<comment type="caution">
    <text evidence="2">The sequence shown here is derived from an EMBL/GenBank/DDBJ whole genome shotgun (WGS) entry which is preliminary data.</text>
</comment>